<accession>A0ABQ4C128</accession>
<gene>
    <name evidence="2" type="ORF">Air01nite_25780</name>
</gene>
<organism evidence="2 3">
    <name type="scientific">Asanoa iriomotensis</name>
    <dbReference type="NCBI Taxonomy" id="234613"/>
    <lineage>
        <taxon>Bacteria</taxon>
        <taxon>Bacillati</taxon>
        <taxon>Actinomycetota</taxon>
        <taxon>Actinomycetes</taxon>
        <taxon>Micromonosporales</taxon>
        <taxon>Micromonosporaceae</taxon>
        <taxon>Asanoa</taxon>
    </lineage>
</organism>
<dbReference type="RefSeq" id="WP_203702296.1">
    <property type="nucleotide sequence ID" value="NZ_BAAALU010000028.1"/>
</dbReference>
<proteinExistence type="inferred from homology"/>
<evidence type="ECO:0000313" key="2">
    <source>
        <dbReference type="EMBL" id="GIF56483.1"/>
    </source>
</evidence>
<dbReference type="Proteomes" id="UP000624325">
    <property type="component" value="Unassembled WGS sequence"/>
</dbReference>
<evidence type="ECO:0000256" key="1">
    <source>
        <dbReference type="ARBA" id="ARBA00006479"/>
    </source>
</evidence>
<reference evidence="2 3" key="1">
    <citation type="submission" date="2021-01" db="EMBL/GenBank/DDBJ databases">
        <title>Whole genome shotgun sequence of Asanoa iriomotensis NBRC 100142.</title>
        <authorList>
            <person name="Komaki H."/>
            <person name="Tamura T."/>
        </authorList>
    </citation>
    <scope>NUCLEOTIDE SEQUENCE [LARGE SCALE GENOMIC DNA]</scope>
    <source>
        <strain evidence="2 3">NBRC 100142</strain>
    </source>
</reference>
<dbReference type="PANTHER" id="PTHR18964:SF149">
    <property type="entry name" value="BIFUNCTIONAL UDP-N-ACETYLGLUCOSAMINE 2-EPIMERASE_N-ACETYLMANNOSAMINE KINASE"/>
    <property type="match status" value="1"/>
</dbReference>
<dbReference type="InterPro" id="IPR000600">
    <property type="entry name" value="ROK"/>
</dbReference>
<dbReference type="Pfam" id="PF00480">
    <property type="entry name" value="ROK"/>
    <property type="match status" value="1"/>
</dbReference>
<dbReference type="EMBL" id="BONC01000015">
    <property type="protein sequence ID" value="GIF56483.1"/>
    <property type="molecule type" value="Genomic_DNA"/>
</dbReference>
<protein>
    <submittedName>
        <fullName evidence="2">Glucokinase</fullName>
    </submittedName>
</protein>
<dbReference type="Gene3D" id="3.30.420.40">
    <property type="match status" value="2"/>
</dbReference>
<name>A0ABQ4C128_9ACTN</name>
<evidence type="ECO:0000313" key="3">
    <source>
        <dbReference type="Proteomes" id="UP000624325"/>
    </source>
</evidence>
<dbReference type="PROSITE" id="PS01125">
    <property type="entry name" value="ROK"/>
    <property type="match status" value="1"/>
</dbReference>
<dbReference type="PANTHER" id="PTHR18964">
    <property type="entry name" value="ROK (REPRESSOR, ORF, KINASE) FAMILY"/>
    <property type="match status" value="1"/>
</dbReference>
<comment type="caution">
    <text evidence="2">The sequence shown here is derived from an EMBL/GenBank/DDBJ whole genome shotgun (WGS) entry which is preliminary data.</text>
</comment>
<sequence length="349" mass="35947">MNSVRAVEGDRWVVVGLDNGGNANNATVLDSAGDFLVDGLLESPSRVKEGPVVAVQALAEAFDNVLDQTGVPRAAVRSVGLDTPGPASATGVISAKGSTNFVDPAWRGFDVRGALEERLGLPVVYNNDGNAAALYAHHVHFGLAGNSRSSVSAIVGTGLGGGVIEAGRIVSGAAGMAGELGHVHIPMQGLLGDGQALPSCNCGFEGDAESVASLTGIERNLLPYWLARHPEHPLAAEPSLATAAKLVRGLGEAGDPLARTIFEQQATAIGRLFTIAANFTDPDAYFVGGGVVQAGAEFGQWFLDQVVRHTSLRDEQRQVATFALVPDLDMAGARGAALAARQSVPRGTT</sequence>
<keyword evidence="3" id="KW-1185">Reference proteome</keyword>
<dbReference type="InterPro" id="IPR049874">
    <property type="entry name" value="ROK_cs"/>
</dbReference>
<dbReference type="InterPro" id="IPR043129">
    <property type="entry name" value="ATPase_NBD"/>
</dbReference>
<comment type="similarity">
    <text evidence="1">Belongs to the ROK (NagC/XylR) family.</text>
</comment>
<dbReference type="SUPFAM" id="SSF53067">
    <property type="entry name" value="Actin-like ATPase domain"/>
    <property type="match status" value="1"/>
</dbReference>